<reference evidence="2" key="1">
    <citation type="submission" date="2017-03" db="EMBL/GenBank/DDBJ databases">
        <authorList>
            <person name="Sharma R."/>
            <person name="Thines M."/>
        </authorList>
    </citation>
    <scope>NUCLEOTIDE SEQUENCE [LARGE SCALE GENOMIC DNA]</scope>
</reference>
<dbReference type="InterPro" id="IPR015943">
    <property type="entry name" value="WD40/YVTN_repeat-like_dom_sf"/>
</dbReference>
<dbReference type="InterPro" id="IPR036322">
    <property type="entry name" value="WD40_repeat_dom_sf"/>
</dbReference>
<organism evidence="1 2">
    <name type="scientific">Lasallia pustulata</name>
    <dbReference type="NCBI Taxonomy" id="136370"/>
    <lineage>
        <taxon>Eukaryota</taxon>
        <taxon>Fungi</taxon>
        <taxon>Dikarya</taxon>
        <taxon>Ascomycota</taxon>
        <taxon>Pezizomycotina</taxon>
        <taxon>Lecanoromycetes</taxon>
        <taxon>OSLEUM clade</taxon>
        <taxon>Umbilicariomycetidae</taxon>
        <taxon>Umbilicariales</taxon>
        <taxon>Umbilicariaceae</taxon>
        <taxon>Lasallia</taxon>
    </lineage>
</organism>
<name>A0A1W5CYZ2_9LECA</name>
<dbReference type="Proteomes" id="UP000192927">
    <property type="component" value="Unassembled WGS sequence"/>
</dbReference>
<accession>A0A1W5CYZ2</accession>
<protein>
    <submittedName>
        <fullName evidence="1">WD40/YVTN repeat-like-containing domain</fullName>
    </submittedName>
</protein>
<keyword evidence="2" id="KW-1185">Reference proteome</keyword>
<dbReference type="AlphaFoldDB" id="A0A1W5CYZ2"/>
<dbReference type="EMBL" id="FWEW01000866">
    <property type="protein sequence ID" value="SLM35962.1"/>
    <property type="molecule type" value="Genomic_DNA"/>
</dbReference>
<sequence length="400" mass="43919">MGYQPVIDSYESFTGASWTSRREVLCWGAGAELNLRIRGMGDEVEMAWHEASIGRERLEKYDQHHHKIDWAVYKENYSQEGRDDITSVNLLRTSQRQEDSSEYVVVGRASGRLQCLRLLPEEHESEVVAGYVTDNRPVRGATVSPSMEPLLAACLTDGTVAIYPVTHNKAEIEPLGPSPTPLHIYQINQAGIHATPLRRFGTSDAGITVYGDTSAPASTTPSSSIYSLTALPHSSPAGGSPGDLLLSGWYDGCIRQHDTRAPNPTTALYADPIDGASPIYSLLALGRERFIAGGARHSILKIFDLRMPGGKAYYAADLEACSPPTHSNALCCDYHYQGRYDRRDWNIFLHPPGPGFDKLGYRSDDEWGSAKAVLSSDDHTDLLALTETTNKAHYSPGYSD</sequence>
<dbReference type="SUPFAM" id="SSF50978">
    <property type="entry name" value="WD40 repeat-like"/>
    <property type="match status" value="1"/>
</dbReference>
<evidence type="ECO:0000313" key="2">
    <source>
        <dbReference type="Proteomes" id="UP000192927"/>
    </source>
</evidence>
<proteinExistence type="predicted"/>
<dbReference type="Gene3D" id="2.130.10.10">
    <property type="entry name" value="YVTN repeat-like/Quinoprotein amine dehydrogenase"/>
    <property type="match status" value="1"/>
</dbReference>
<evidence type="ECO:0000313" key="1">
    <source>
        <dbReference type="EMBL" id="SLM35962.1"/>
    </source>
</evidence>